<sequence length="154" mass="18034">MIQAGLANYQGSCGFYHWEKLQTVLLPNYQIKIFSKEQFKDLIFRRHLCFMQSVGNEEVEEEDVFETNDEAFFGGHTNAIKLYHKMYYNEDGTPLEKINYVDVCSLYPVINKCGKYPTVLLYDNVEQYHPTRNPDGGFFAQYVNTSVEMKLKNQ</sequence>
<reference evidence="2" key="1">
    <citation type="submission" date="2022-11" db="UniProtKB">
        <authorList>
            <consortium name="WormBaseParasite"/>
        </authorList>
    </citation>
    <scope>IDENTIFICATION</scope>
</reference>
<dbReference type="SUPFAM" id="SSF56672">
    <property type="entry name" value="DNA/RNA polymerases"/>
    <property type="match status" value="1"/>
</dbReference>
<dbReference type="WBParaSite" id="nRc.2.0.1.t36108-RA">
    <property type="protein sequence ID" value="nRc.2.0.1.t36108-RA"/>
    <property type="gene ID" value="nRc.2.0.1.g36108"/>
</dbReference>
<evidence type="ECO:0000313" key="2">
    <source>
        <dbReference type="WBParaSite" id="nRc.2.0.1.t36108-RA"/>
    </source>
</evidence>
<name>A0A915KBF4_ROMCU</name>
<evidence type="ECO:0000313" key="1">
    <source>
        <dbReference type="Proteomes" id="UP000887565"/>
    </source>
</evidence>
<dbReference type="InterPro" id="IPR043502">
    <property type="entry name" value="DNA/RNA_pol_sf"/>
</dbReference>
<organism evidence="1 2">
    <name type="scientific">Romanomermis culicivorax</name>
    <name type="common">Nematode worm</name>
    <dbReference type="NCBI Taxonomy" id="13658"/>
    <lineage>
        <taxon>Eukaryota</taxon>
        <taxon>Metazoa</taxon>
        <taxon>Ecdysozoa</taxon>
        <taxon>Nematoda</taxon>
        <taxon>Enoplea</taxon>
        <taxon>Dorylaimia</taxon>
        <taxon>Mermithida</taxon>
        <taxon>Mermithoidea</taxon>
        <taxon>Mermithidae</taxon>
        <taxon>Romanomermis</taxon>
    </lineage>
</organism>
<keyword evidence="1" id="KW-1185">Reference proteome</keyword>
<dbReference type="AlphaFoldDB" id="A0A915KBF4"/>
<dbReference type="Proteomes" id="UP000887565">
    <property type="component" value="Unplaced"/>
</dbReference>
<accession>A0A915KBF4</accession>
<proteinExistence type="predicted"/>
<protein>
    <submittedName>
        <fullName evidence="2">DNA-directed DNA polymerase</fullName>
    </submittedName>
</protein>